<accession>A0A1V8NS94</accession>
<organism evidence="1 2">
    <name type="scientific">Citrobacter braakii</name>
    <dbReference type="NCBI Taxonomy" id="57706"/>
    <lineage>
        <taxon>Bacteria</taxon>
        <taxon>Pseudomonadati</taxon>
        <taxon>Pseudomonadota</taxon>
        <taxon>Gammaproteobacteria</taxon>
        <taxon>Enterobacterales</taxon>
        <taxon>Enterobacteriaceae</taxon>
        <taxon>Citrobacter</taxon>
        <taxon>Citrobacter freundii complex</taxon>
    </lineage>
</organism>
<gene>
    <name evidence="1" type="ORF">BZK42_25725</name>
</gene>
<protein>
    <submittedName>
        <fullName evidence="1">Uncharacterized protein</fullName>
    </submittedName>
</protein>
<dbReference type="RefSeq" id="WP_080860860.1">
    <property type="nucleotide sequence ID" value="NZ_CP077405.1"/>
</dbReference>
<dbReference type="AlphaFoldDB" id="A0A1V8NS94"/>
<sequence>MENVNFVVQLLKSDECVTLMAHAEVSKAELIDEAIRQGEIEEDERECFDKAEFCANKWMKAVPRAGYSTYYYESREGVRGAFKATCLQYLW</sequence>
<name>A0A1V8NS94_CITBR</name>
<comment type="caution">
    <text evidence="1">The sequence shown here is derived from an EMBL/GenBank/DDBJ whole genome shotgun (WGS) entry which is preliminary data.</text>
</comment>
<evidence type="ECO:0000313" key="1">
    <source>
        <dbReference type="EMBL" id="OQM39281.1"/>
    </source>
</evidence>
<evidence type="ECO:0000313" key="2">
    <source>
        <dbReference type="Proteomes" id="UP000192573"/>
    </source>
</evidence>
<dbReference type="EMBL" id="NAEW01000027">
    <property type="protein sequence ID" value="OQM39281.1"/>
    <property type="molecule type" value="Genomic_DNA"/>
</dbReference>
<proteinExistence type="predicted"/>
<dbReference type="Proteomes" id="UP000192573">
    <property type="component" value="Unassembled WGS sequence"/>
</dbReference>
<reference evidence="1 2" key="1">
    <citation type="submission" date="2017-03" db="EMBL/GenBank/DDBJ databases">
        <authorList>
            <person name="Afonso C.L."/>
            <person name="Miller P.J."/>
            <person name="Scott M.A."/>
            <person name="Spackman E."/>
            <person name="Goraichik I."/>
            <person name="Dimitrov K.M."/>
            <person name="Suarez D.L."/>
            <person name="Swayne D.E."/>
        </authorList>
    </citation>
    <scope>NUCLEOTIDE SEQUENCE [LARGE SCALE GENOMIC DNA]</scope>
    <source>
        <strain evidence="1 2">ATCC 51113</strain>
    </source>
</reference>